<dbReference type="SUPFAM" id="SSF50978">
    <property type="entry name" value="WD40 repeat-like"/>
    <property type="match status" value="1"/>
</dbReference>
<feature type="domain" description="NACHT" evidence="3">
    <location>
        <begin position="403"/>
        <end position="547"/>
    </location>
</feature>
<dbReference type="Gene3D" id="3.40.50.300">
    <property type="entry name" value="P-loop containing nucleotide triphosphate hydrolases"/>
    <property type="match status" value="1"/>
</dbReference>
<dbReference type="InterPro" id="IPR053137">
    <property type="entry name" value="NLR-like"/>
</dbReference>
<dbReference type="GO" id="GO:0009116">
    <property type="term" value="P:nucleoside metabolic process"/>
    <property type="evidence" value="ECO:0007669"/>
    <property type="project" value="InterPro"/>
</dbReference>
<dbReference type="InterPro" id="IPR027417">
    <property type="entry name" value="P-loop_NTPase"/>
</dbReference>
<dbReference type="EMBL" id="MRDB01000079">
    <property type="protein sequence ID" value="RKL27127.1"/>
    <property type="molecule type" value="Genomic_DNA"/>
</dbReference>
<evidence type="ECO:0000313" key="5">
    <source>
        <dbReference type="Proteomes" id="UP000283569"/>
    </source>
</evidence>
<dbReference type="InterPro" id="IPR036322">
    <property type="entry name" value="WD40_repeat_dom_sf"/>
</dbReference>
<dbReference type="Proteomes" id="UP000283569">
    <property type="component" value="Unassembled WGS sequence"/>
</dbReference>
<feature type="compositionally biased region" description="Acidic residues" evidence="2">
    <location>
        <begin position="1042"/>
        <end position="1054"/>
    </location>
</feature>
<dbReference type="Pfam" id="PF01048">
    <property type="entry name" value="PNP_UDP_1"/>
    <property type="match status" value="1"/>
</dbReference>
<protein>
    <recommendedName>
        <fullName evidence="3">NACHT domain-containing protein</fullName>
    </recommendedName>
</protein>
<gene>
    <name evidence="4" type="ORF">BFJ72_g13360</name>
</gene>
<dbReference type="SUPFAM" id="SSF53167">
    <property type="entry name" value="Purine and uridine phosphorylases"/>
    <property type="match status" value="1"/>
</dbReference>
<reference evidence="4 5" key="1">
    <citation type="journal article" date="2018" name="Sci. Rep.">
        <title>Characterisation of pathogen-specific regions and novel effector candidates in Fusarium oxysporum f. sp. cepae.</title>
        <authorList>
            <person name="Armitage A.D."/>
            <person name="Taylor A."/>
            <person name="Sobczyk M.K."/>
            <person name="Baxter L."/>
            <person name="Greenfield B.P."/>
            <person name="Bates H.J."/>
            <person name="Wilson F."/>
            <person name="Jackson A.C."/>
            <person name="Ott S."/>
            <person name="Harrison R.J."/>
            <person name="Clarkson J.P."/>
        </authorList>
    </citation>
    <scope>NUCLEOTIDE SEQUENCE [LARGE SCALE GENOMIC DNA]</scope>
    <source>
        <strain evidence="4 5">Fp_A8</strain>
    </source>
</reference>
<evidence type="ECO:0000259" key="3">
    <source>
        <dbReference type="PROSITE" id="PS50837"/>
    </source>
</evidence>
<evidence type="ECO:0000256" key="1">
    <source>
        <dbReference type="ARBA" id="ARBA00022737"/>
    </source>
</evidence>
<name>A0A420SCZ3_GIBIN</name>
<organism evidence="4 5">
    <name type="scientific">Gibberella intermedia</name>
    <name type="common">Bulb rot disease fungus</name>
    <name type="synonym">Fusarium proliferatum</name>
    <dbReference type="NCBI Taxonomy" id="948311"/>
    <lineage>
        <taxon>Eukaryota</taxon>
        <taxon>Fungi</taxon>
        <taxon>Dikarya</taxon>
        <taxon>Ascomycota</taxon>
        <taxon>Pezizomycotina</taxon>
        <taxon>Sordariomycetes</taxon>
        <taxon>Hypocreomycetidae</taxon>
        <taxon>Hypocreales</taxon>
        <taxon>Nectriaceae</taxon>
        <taxon>Fusarium</taxon>
        <taxon>Fusarium fujikuroi species complex</taxon>
    </lineage>
</organism>
<dbReference type="InterPro" id="IPR035994">
    <property type="entry name" value="Nucleoside_phosphorylase_sf"/>
</dbReference>
<dbReference type="GO" id="GO:0003824">
    <property type="term" value="F:catalytic activity"/>
    <property type="evidence" value="ECO:0007669"/>
    <property type="project" value="InterPro"/>
</dbReference>
<keyword evidence="1" id="KW-0677">Repeat</keyword>
<dbReference type="PROSITE" id="PS50837">
    <property type="entry name" value="NACHT"/>
    <property type="match status" value="1"/>
</dbReference>
<dbReference type="InterPro" id="IPR015943">
    <property type="entry name" value="WD40/YVTN_repeat-like_dom_sf"/>
</dbReference>
<proteinExistence type="predicted"/>
<dbReference type="PANTHER" id="PTHR46082:SF11">
    <property type="entry name" value="AAA+ ATPASE DOMAIN-CONTAINING PROTEIN-RELATED"/>
    <property type="match status" value="1"/>
</dbReference>
<dbReference type="SUPFAM" id="SSF52540">
    <property type="entry name" value="P-loop containing nucleoside triphosphate hydrolases"/>
    <property type="match status" value="1"/>
</dbReference>
<dbReference type="InterPro" id="IPR000845">
    <property type="entry name" value="Nucleoside_phosphorylase_d"/>
</dbReference>
<feature type="region of interest" description="Disordered" evidence="2">
    <location>
        <begin position="1014"/>
        <end position="1112"/>
    </location>
</feature>
<accession>A0A420SCZ3</accession>
<feature type="compositionally biased region" description="Acidic residues" evidence="2">
    <location>
        <begin position="1020"/>
        <end position="1034"/>
    </location>
</feature>
<dbReference type="Gene3D" id="2.130.10.10">
    <property type="entry name" value="YVTN repeat-like/Quinoprotein amine dehydrogenase"/>
    <property type="match status" value="2"/>
</dbReference>
<evidence type="ECO:0000313" key="4">
    <source>
        <dbReference type="EMBL" id="RKL27127.1"/>
    </source>
</evidence>
<dbReference type="PANTHER" id="PTHR46082">
    <property type="entry name" value="ATP/GTP-BINDING PROTEIN-RELATED"/>
    <property type="match status" value="1"/>
</dbReference>
<sequence length="1551" mass="172726">MAPQLGSPELYTIAWIAALPIERAAATALLDVDEIHDEPEGFIQHEIDNNSYSWGRIGEHNIVIASLQAGVYGTISAATTASDLICSLPHIRFGLLVGIGGGIAKPDEDQDIRLGDVVVSQPTGTTGGVVQYDFGKAKADGIWEQKGSLSKPPPVLLHALASLQARHEMMPSKIPDLLETMWIANNRFMAKGKKNYSHPGTANDRLYKSEYSHVGGATCSKCDSTWEVEREERDSTDPEIHYGIIASGDSLVKDAVTRDKLWERQQFLCVEMEAAGLMDKFPCLVIRGICDYADSHKNDRWQRYAAATAAAFAVELLEHVPAKQVHATRKVIEAVKSIEGKIDSLSVSVQNIDSKIVFDWLPDAEGARYDSQAEEHNSTCLANTRVDLLKELSEWIEDDTSKPILWLNGMAGTGKSTIARTLAKSRAETGDLGASFFFKRGEADRESLAKFVPSIARQLARAVPGYAQIVRKTLDSDPDIVSQAVAKQFSELIEAPLQELAKTPLAFVIDALDECEKEDEIKSLIRILSSAISIRQYLRVLITSRPDLPIRLGFAEANGTYQALVLHDMPVNTIEHDIMTFLVHEFERIRVEFNSAVPIELGLPRDWPGDDLINKLTEMAVPLFIFAATVCRFVSNRKVGDPSEQLRKYFQLSKNNYGSHLERTYGPVLRSTITGVSEEERRQIIEQTCHIVGSIVILANPLSIMAMSTLLELPVRVVHSRLNTLHSILNIPANLHEPVRLLHVSLRDYLTDNNQNQNQANEFWVDERLVHLGLFKSCLRIMNHSLREDICGILWPGTQRTEISSERVASCISDELQYACRHWAYHFQNIENPLPKLDEVFVFLRKHLFHWLEALSLVGRFKESVQVIKTLQTVVGRVNLLREIQGFLQMNSTIIDQHPLQLYSSLIFSIPSGSQLDQICLTRLPPWLLHAPEPSKASDQAQYILEGQQVFPSRYFSFSSDNSLLGTCDDDGVNIRIWRLETGECVRTLNINGGIDLTFFGLSHDGRWVAATSQSYPDVESSDWETESVNDDEISATNSQEDNNDIMSDEEESETISQEGESDISGREEDEDIMSHDENSDARSGEYEADTSSQEQETYTRSHESMPSASHKSHGLFSHGVFLKVWHVDTGELIGPLAVGNDRQHFQFSPDSRLLVSITDTGSAIVLGLDTAESASENCLAGSEQITRPALLRRHRDNGFVERSLLYLMEFSPDSSLLTIMSPCAVKLPSEGIHHSYGQFKAWGLTTGECVISLQTKIYGPFGCYQGSAVSVSPDEHWIFSVCGRDVTFIAVDTFSVTRKLTFTGSVYDVAISPNSRFLLVLYTKTPKPEKAKHNYIEFLLSKFSIDNGDQLVSIKLPIITRGILAVSSDAKFAVLRTLEGASAILTDTGESLYQFGLFSLACHASLAKKDSILVLNDRTSLTLRDSSTGLLLHSLRTDTSIVPVRFDFDANANEVHTNLGTLALRKAFKDETREIRFDENLTGYGISDNGSWLLWKHHKVFWLWPEIRPRGGDKEPVGHIEVSGSTVIIGTTTGRVLFFKLGVQSLLGMQ</sequence>
<evidence type="ECO:0000256" key="2">
    <source>
        <dbReference type="SAM" id="MobiDB-lite"/>
    </source>
</evidence>
<dbReference type="Pfam" id="PF24883">
    <property type="entry name" value="NPHP3_N"/>
    <property type="match status" value="1"/>
</dbReference>
<dbReference type="Gene3D" id="3.40.50.1580">
    <property type="entry name" value="Nucleoside phosphorylase domain"/>
    <property type="match status" value="1"/>
</dbReference>
<dbReference type="InterPro" id="IPR056884">
    <property type="entry name" value="NPHP3-like_N"/>
</dbReference>
<dbReference type="InterPro" id="IPR007111">
    <property type="entry name" value="NACHT_NTPase"/>
</dbReference>
<comment type="caution">
    <text evidence="4">The sequence shown here is derived from an EMBL/GenBank/DDBJ whole genome shotgun (WGS) entry which is preliminary data.</text>
</comment>
<feature type="compositionally biased region" description="Basic and acidic residues" evidence="2">
    <location>
        <begin position="1073"/>
        <end position="1086"/>
    </location>
</feature>